<feature type="transmembrane region" description="Helical" evidence="6">
    <location>
        <begin position="227"/>
        <end position="251"/>
    </location>
</feature>
<proteinExistence type="inferred from homology"/>
<dbReference type="InterPro" id="IPR003838">
    <property type="entry name" value="ABC3_permease_C"/>
</dbReference>
<name>A0ABS7YWJ8_9FIRM</name>
<dbReference type="PIRSF" id="PIRSF018968">
    <property type="entry name" value="ABC_permease_BceB"/>
    <property type="match status" value="1"/>
</dbReference>
<dbReference type="Proteomes" id="UP001198374">
    <property type="component" value="Unassembled WGS sequence"/>
</dbReference>
<dbReference type="InterPro" id="IPR027022">
    <property type="entry name" value="ABC_permease_BceB-typ"/>
</dbReference>
<evidence type="ECO:0000256" key="1">
    <source>
        <dbReference type="ARBA" id="ARBA00004651"/>
    </source>
</evidence>
<dbReference type="Pfam" id="PF02687">
    <property type="entry name" value="FtsX"/>
    <property type="match status" value="1"/>
</dbReference>
<evidence type="ECO:0000259" key="7">
    <source>
        <dbReference type="Pfam" id="PF02687"/>
    </source>
</evidence>
<evidence type="ECO:0000313" key="8">
    <source>
        <dbReference type="EMBL" id="MCA2095810.1"/>
    </source>
</evidence>
<sequence>MKLTKRLALDGIRKNKEVYLPYILIYGFMVFSFTSILLLMNADTLKDFYAMSSIYYILKIAIYVMGIFSLIFLYYSDGFLLNKRLKEISLYAILGLDKKHLSKILALESLIISALGYLFGIISATVIYKLLETIFLKLMLMEGNFYLSFARDAYIISFLVFAGISLLILLTRIIKIKRKSILDLFKEEKTFKRPRGMVLSAFVSLILLGSGYYLAQTINNPLRALTYFFLAVVLVMIGTFFLFSSLSIVILKLMKASKSYYKTERFISVSSLIFRLRSNAKGLGSITIMSTAAIILLSSAISLYRSVEDVGSRQYPRDVGLASVDEYSIDQVKKIIKENNLEARNIQDYKNMPLVFEKDGDTFKARRERYAFENPNAMDDKAMGILVEVNDESIAEASNLKDGEFLLYKSPKLADLSELDINGQKLRKKSDIKDFPYKNSGNTSIVSYMFDFYYLVVRNLDEKLSIDENKIVHVYNFDLSDEDMKVFKEKTKDVQNEFGIGFHDGFVLEGYKLYGAIFFVGIFLGLIFMVATGLIIYYKQIQEGFADKNKYESLRKLGIGEEKIKKTIDKQVLVFFFLPLIVAGIHVGFAFKMISKIFVMLGCVNESIKITSFIIGFVIFAFLYLIYYKLSSREYYKLIS</sequence>
<feature type="transmembrane region" description="Helical" evidence="6">
    <location>
        <begin position="610"/>
        <end position="628"/>
    </location>
</feature>
<feature type="transmembrane region" description="Helical" evidence="6">
    <location>
        <begin position="283"/>
        <end position="304"/>
    </location>
</feature>
<feature type="transmembrane region" description="Helical" evidence="6">
    <location>
        <begin position="104"/>
        <end position="131"/>
    </location>
</feature>
<feature type="transmembrane region" description="Helical" evidence="6">
    <location>
        <begin position="195"/>
        <end position="215"/>
    </location>
</feature>
<evidence type="ECO:0000313" key="9">
    <source>
        <dbReference type="Proteomes" id="UP001198374"/>
    </source>
</evidence>
<feature type="domain" description="ABC3 transporter permease C-terminal" evidence="7">
    <location>
        <begin position="60"/>
        <end position="180"/>
    </location>
</feature>
<evidence type="ECO:0000256" key="6">
    <source>
        <dbReference type="PIRNR" id="PIRNR018968"/>
    </source>
</evidence>
<protein>
    <submittedName>
        <fullName evidence="8">ABC transporter permease</fullName>
    </submittedName>
</protein>
<comment type="similarity">
    <text evidence="6">Belongs to the ABC-4 integral membrane protein family.</text>
</comment>
<accession>A0ABS7YWJ8</accession>
<dbReference type="EMBL" id="JAIWIY010000001">
    <property type="protein sequence ID" value="MCA2095810.1"/>
    <property type="molecule type" value="Genomic_DNA"/>
</dbReference>
<feature type="transmembrane region" description="Helical" evidence="6">
    <location>
        <begin position="54"/>
        <end position="75"/>
    </location>
</feature>
<keyword evidence="6" id="KW-0813">Transport</keyword>
<feature type="transmembrane region" description="Helical" evidence="6">
    <location>
        <begin position="572"/>
        <end position="590"/>
    </location>
</feature>
<gene>
    <name evidence="8" type="ORF">LDJ82_02655</name>
</gene>
<feature type="transmembrane region" description="Helical" evidence="6">
    <location>
        <begin position="513"/>
        <end position="538"/>
    </location>
</feature>
<feature type="transmembrane region" description="Helical" evidence="6">
    <location>
        <begin position="20"/>
        <end position="42"/>
    </location>
</feature>
<dbReference type="PANTHER" id="PTHR46795:SF3">
    <property type="entry name" value="ABC TRANSPORTER PERMEASE"/>
    <property type="match status" value="1"/>
</dbReference>
<evidence type="ECO:0000256" key="2">
    <source>
        <dbReference type="ARBA" id="ARBA00022475"/>
    </source>
</evidence>
<feature type="transmembrane region" description="Helical" evidence="6">
    <location>
        <begin position="153"/>
        <end position="174"/>
    </location>
</feature>
<reference evidence="9" key="1">
    <citation type="submission" date="2023-07" db="EMBL/GenBank/DDBJ databases">
        <title>FDA dAtabase for Regulatory Grade micrObial Sequences (FDA-ARGOS): Supporting development and validation of Infectious Disease Dx tests.</title>
        <authorList>
            <person name="Sproer C."/>
            <person name="Gronow S."/>
            <person name="Severitt S."/>
            <person name="Schroder I."/>
            <person name="Tallon L."/>
            <person name="Sadzewicz L."/>
            <person name="Zhao X."/>
            <person name="Boylan J."/>
            <person name="Ott S."/>
            <person name="Bowen H."/>
            <person name="Vavikolanu K."/>
            <person name="Hazen T."/>
            <person name="Aluvathingal J."/>
            <person name="Nadendla S."/>
            <person name="Lowell S."/>
            <person name="Myers T."/>
            <person name="Yan Y."/>
        </authorList>
    </citation>
    <scope>NUCLEOTIDE SEQUENCE [LARGE SCALE GENOMIC DNA]</scope>
    <source>
        <strain evidence="9">FDAARGOS_1538</strain>
    </source>
</reference>
<dbReference type="RefSeq" id="WP_209772908.1">
    <property type="nucleotide sequence ID" value="NZ_JAGGLO010000003.1"/>
</dbReference>
<keyword evidence="5 6" id="KW-0472">Membrane</keyword>
<evidence type="ECO:0000256" key="4">
    <source>
        <dbReference type="ARBA" id="ARBA00022989"/>
    </source>
</evidence>
<comment type="caution">
    <text evidence="8">The sequence shown here is derived from an EMBL/GenBank/DDBJ whole genome shotgun (WGS) entry which is preliminary data.</text>
</comment>
<evidence type="ECO:0000256" key="5">
    <source>
        <dbReference type="ARBA" id="ARBA00023136"/>
    </source>
</evidence>
<organism evidence="8 9">
    <name type="scientific">Anaerococcus degeneri</name>
    <dbReference type="NCBI Taxonomy" id="361500"/>
    <lineage>
        <taxon>Bacteria</taxon>
        <taxon>Bacillati</taxon>
        <taxon>Bacillota</taxon>
        <taxon>Tissierellia</taxon>
        <taxon>Tissierellales</taxon>
        <taxon>Peptoniphilaceae</taxon>
        <taxon>Anaerococcus</taxon>
    </lineage>
</organism>
<keyword evidence="9" id="KW-1185">Reference proteome</keyword>
<dbReference type="PANTHER" id="PTHR46795">
    <property type="entry name" value="ABC TRANSPORTER PERMEASE-RELATED-RELATED"/>
    <property type="match status" value="1"/>
</dbReference>
<evidence type="ECO:0000256" key="3">
    <source>
        <dbReference type="ARBA" id="ARBA00022692"/>
    </source>
</evidence>
<keyword evidence="4 6" id="KW-1133">Transmembrane helix</keyword>
<keyword evidence="2 6" id="KW-1003">Cell membrane</keyword>
<dbReference type="InterPro" id="IPR052536">
    <property type="entry name" value="ABC-4_Integral_Memb_Prot"/>
</dbReference>
<comment type="subcellular location">
    <subcellularLocation>
        <location evidence="1 6">Cell membrane</location>
        <topology evidence="1 6">Multi-pass membrane protein</topology>
    </subcellularLocation>
</comment>
<keyword evidence="3 6" id="KW-0812">Transmembrane</keyword>